<dbReference type="Proteomes" id="UP000242791">
    <property type="component" value="Unassembled WGS sequence"/>
</dbReference>
<feature type="compositionally biased region" description="Polar residues" evidence="1">
    <location>
        <begin position="70"/>
        <end position="101"/>
    </location>
</feature>
<keyword evidence="2" id="KW-0472">Membrane</keyword>
<feature type="region of interest" description="Disordered" evidence="1">
    <location>
        <begin position="69"/>
        <end position="117"/>
    </location>
</feature>
<comment type="caution">
    <text evidence="3">The sequence shown here is derived from an EMBL/GenBank/DDBJ whole genome shotgun (WGS) entry which is preliminary data.</text>
</comment>
<accession>A0A1J9R0G4</accession>
<name>A0A1J9R0G4_9EURO</name>
<dbReference type="VEuPathDB" id="FungiDB:ACJ73_07602"/>
<proteinExistence type="predicted"/>
<evidence type="ECO:0000256" key="2">
    <source>
        <dbReference type="SAM" id="Phobius"/>
    </source>
</evidence>
<dbReference type="EMBL" id="LGTZ01001570">
    <property type="protein sequence ID" value="OJD21061.1"/>
    <property type="molecule type" value="Genomic_DNA"/>
</dbReference>
<feature type="transmembrane region" description="Helical" evidence="2">
    <location>
        <begin position="122"/>
        <end position="146"/>
    </location>
</feature>
<evidence type="ECO:0000313" key="3">
    <source>
        <dbReference type="EMBL" id="OJD21061.1"/>
    </source>
</evidence>
<dbReference type="AlphaFoldDB" id="A0A1J9R0G4"/>
<protein>
    <submittedName>
        <fullName evidence="3">Uncharacterized protein</fullName>
    </submittedName>
</protein>
<evidence type="ECO:0000256" key="1">
    <source>
        <dbReference type="SAM" id="MobiDB-lite"/>
    </source>
</evidence>
<gene>
    <name evidence="3" type="ORF">ACJ73_07602</name>
</gene>
<keyword evidence="4" id="KW-1185">Reference proteome</keyword>
<reference evidence="3 4" key="1">
    <citation type="submission" date="2015-08" db="EMBL/GenBank/DDBJ databases">
        <title>Emmonsia species relationships and genome sequence.</title>
        <authorList>
            <person name="Cuomo C.A."/>
            <person name="Schwartz I.S."/>
            <person name="Kenyon C."/>
            <person name="De Hoog G.S."/>
            <person name="Govender N.P."/>
            <person name="Botha A."/>
            <person name="Moreno L."/>
            <person name="De Vries M."/>
            <person name="Munoz J.F."/>
            <person name="Stielow J.B."/>
        </authorList>
    </citation>
    <scope>NUCLEOTIDE SEQUENCE [LARGE SCALE GENOMIC DNA]</scope>
    <source>
        <strain evidence="3 4">EI222</strain>
    </source>
</reference>
<keyword evidence="2" id="KW-1133">Transmembrane helix</keyword>
<evidence type="ECO:0000313" key="4">
    <source>
        <dbReference type="Proteomes" id="UP000242791"/>
    </source>
</evidence>
<organism evidence="3 4">
    <name type="scientific">Blastomyces percursus</name>
    <dbReference type="NCBI Taxonomy" id="1658174"/>
    <lineage>
        <taxon>Eukaryota</taxon>
        <taxon>Fungi</taxon>
        <taxon>Dikarya</taxon>
        <taxon>Ascomycota</taxon>
        <taxon>Pezizomycotina</taxon>
        <taxon>Eurotiomycetes</taxon>
        <taxon>Eurotiomycetidae</taxon>
        <taxon>Onygenales</taxon>
        <taxon>Ajellomycetaceae</taxon>
        <taxon>Blastomyces</taxon>
    </lineage>
</organism>
<keyword evidence="2" id="KW-0812">Transmembrane</keyword>
<dbReference type="STRING" id="1658174.A0A1J9R0G4"/>
<sequence length="147" mass="15019">MVAPANVMLRTCLKSTTIILQDCPAQDWDCLCTQYGNVLTCYNNCPTDPGRFAVESSKVANCNAAKQFGTARSSASAPKPTATQASGTAGNGGSHASQTSGAGKPTGTGPASETETPNVAPAMVVSGVEMGLGGLVWMLIAWVGYLM</sequence>
<dbReference type="OrthoDB" id="2507140at2759"/>